<evidence type="ECO:0000256" key="7">
    <source>
        <dbReference type="SAM" id="Phobius"/>
    </source>
</evidence>
<dbReference type="EMBL" id="BLXY01000009">
    <property type="protein sequence ID" value="GFO65397.1"/>
    <property type="molecule type" value="Genomic_DNA"/>
</dbReference>
<proteinExistence type="inferred from homology"/>
<dbReference type="Pfam" id="PF00672">
    <property type="entry name" value="HAMP"/>
    <property type="match status" value="1"/>
</dbReference>
<dbReference type="InterPro" id="IPR004089">
    <property type="entry name" value="MCPsignal_dom"/>
</dbReference>
<evidence type="ECO:0000256" key="4">
    <source>
        <dbReference type="PROSITE-ProRule" id="PRU00284"/>
    </source>
</evidence>
<organism evidence="10 11">
    <name type="scientific">Geomonas paludis</name>
    <dbReference type="NCBI Taxonomy" id="2740185"/>
    <lineage>
        <taxon>Bacteria</taxon>
        <taxon>Pseudomonadati</taxon>
        <taxon>Thermodesulfobacteriota</taxon>
        <taxon>Desulfuromonadia</taxon>
        <taxon>Geobacterales</taxon>
        <taxon>Geobacteraceae</taxon>
        <taxon>Geomonas</taxon>
    </lineage>
</organism>
<dbReference type="Proteomes" id="UP000568888">
    <property type="component" value="Unassembled WGS sequence"/>
</dbReference>
<dbReference type="GO" id="GO:0006935">
    <property type="term" value="P:chemotaxis"/>
    <property type="evidence" value="ECO:0007669"/>
    <property type="project" value="UniProtKB-KW"/>
</dbReference>
<dbReference type="GO" id="GO:0005886">
    <property type="term" value="C:plasma membrane"/>
    <property type="evidence" value="ECO:0007669"/>
    <property type="project" value="TreeGrafter"/>
</dbReference>
<keyword evidence="2" id="KW-0145">Chemotaxis</keyword>
<dbReference type="SUPFAM" id="SSF58104">
    <property type="entry name" value="Methyl-accepting chemotaxis protein (MCP) signaling domain"/>
    <property type="match status" value="1"/>
</dbReference>
<keyword evidence="5" id="KW-0175">Coiled coil</keyword>
<dbReference type="SMART" id="SM00283">
    <property type="entry name" value="MA"/>
    <property type="match status" value="1"/>
</dbReference>
<comment type="similarity">
    <text evidence="3">Belongs to the methyl-accepting chemotaxis (MCP) protein family.</text>
</comment>
<keyword evidence="7" id="KW-1133">Transmembrane helix</keyword>
<evidence type="ECO:0000313" key="11">
    <source>
        <dbReference type="Proteomes" id="UP000568888"/>
    </source>
</evidence>
<sequence length="562" mass="59714">MLKNMKIGTRLMLSFGAILLLLIAVAVTGYWGIKANEKVVDGLFATEGKLAEHASRARANIVGMRRFEKDILLNIAEQAKVAEYSAKWTEEANKATDRIADLEKAAVDADDKEDIKTIKDNFAGYKAGFGKVIGAIQSGKIKTAVEGNNALAEFKGETYKMEETAVKLAQAATKSLAAASEIIDKAVMKVEKMLVGATLLAVLLCILLSVLVTRSIKVPLQKGVETADRLAAGDLTFEIGATTKDETGQLLAAMGTMLNKLKDVVTEVKAATDYVAQGSQELSSSSEEMSQGASEQAAAAEEASSSMEQMTSNIRQNADNAIQTEKIAVKSAEDAKDGGKAVQETVYAMKEIASKINIIEEIARQTNLLALNAAIEAARAGEHGKGFAVVASEVRKLAERSQKAAGEISELSANSVNIAERAGELLAKMVPDIQKTAELVQEISAASREQDTGAEQINKAIQQLDTVIQQNASASEEMSSTAEELASQAEQLQSTIAFFKIGDDGRGRTRAVKTPKATGKPVTKQMTTAKAAVHTGTAQSGAGQMGKAVGADLEMDEEFERF</sequence>
<dbReference type="GO" id="GO:0004888">
    <property type="term" value="F:transmembrane signaling receptor activity"/>
    <property type="evidence" value="ECO:0007669"/>
    <property type="project" value="InterPro"/>
</dbReference>
<accession>A0A6V8N0I5</accession>
<dbReference type="FunFam" id="1.10.287.950:FF:000001">
    <property type="entry name" value="Methyl-accepting chemotaxis sensory transducer"/>
    <property type="match status" value="1"/>
</dbReference>
<dbReference type="GO" id="GO:0007165">
    <property type="term" value="P:signal transduction"/>
    <property type="evidence" value="ECO:0007669"/>
    <property type="project" value="UniProtKB-KW"/>
</dbReference>
<dbReference type="AlphaFoldDB" id="A0A6V8N0I5"/>
<dbReference type="RefSeq" id="WP_183349438.1">
    <property type="nucleotide sequence ID" value="NZ_BLXY01000009.1"/>
</dbReference>
<dbReference type="CDD" id="cd06225">
    <property type="entry name" value="HAMP"/>
    <property type="match status" value="1"/>
</dbReference>
<dbReference type="PROSITE" id="PS50885">
    <property type="entry name" value="HAMP"/>
    <property type="match status" value="1"/>
</dbReference>
<comment type="caution">
    <text evidence="10">The sequence shown here is derived from an EMBL/GenBank/DDBJ whole genome shotgun (WGS) entry which is preliminary data.</text>
</comment>
<keyword evidence="4" id="KW-0807">Transducer</keyword>
<feature type="coiled-coil region" evidence="5">
    <location>
        <begin position="85"/>
        <end position="112"/>
    </location>
</feature>
<feature type="domain" description="HAMP" evidence="9">
    <location>
        <begin position="214"/>
        <end position="266"/>
    </location>
</feature>
<feature type="domain" description="Methyl-accepting transducer" evidence="8">
    <location>
        <begin position="271"/>
        <end position="486"/>
    </location>
</feature>
<evidence type="ECO:0000259" key="8">
    <source>
        <dbReference type="PROSITE" id="PS50111"/>
    </source>
</evidence>
<dbReference type="SMART" id="SM00304">
    <property type="entry name" value="HAMP"/>
    <property type="match status" value="1"/>
</dbReference>
<keyword evidence="7" id="KW-0812">Transmembrane</keyword>
<dbReference type="PROSITE" id="PS50111">
    <property type="entry name" value="CHEMOTAXIS_TRANSDUC_2"/>
    <property type="match status" value="1"/>
</dbReference>
<gene>
    <name evidence="10" type="primary">mcp34H-4_1</name>
    <name evidence="10" type="ORF">GMPD_33160</name>
</gene>
<dbReference type="InterPro" id="IPR003660">
    <property type="entry name" value="HAMP_dom"/>
</dbReference>
<dbReference type="Pfam" id="PF12729">
    <property type="entry name" value="4HB_MCP_1"/>
    <property type="match status" value="1"/>
</dbReference>
<dbReference type="PANTHER" id="PTHR43531">
    <property type="entry name" value="PROTEIN ICFG"/>
    <property type="match status" value="1"/>
</dbReference>
<dbReference type="InterPro" id="IPR024478">
    <property type="entry name" value="HlyB_4HB_MCP"/>
</dbReference>
<name>A0A6V8N0I5_9BACT</name>
<evidence type="ECO:0000256" key="3">
    <source>
        <dbReference type="ARBA" id="ARBA00029447"/>
    </source>
</evidence>
<feature type="coiled-coil region" evidence="5">
    <location>
        <begin position="457"/>
        <end position="495"/>
    </location>
</feature>
<feature type="region of interest" description="Disordered" evidence="6">
    <location>
        <begin position="279"/>
        <end position="311"/>
    </location>
</feature>
<dbReference type="Pfam" id="PF00015">
    <property type="entry name" value="MCPsignal"/>
    <property type="match status" value="1"/>
</dbReference>
<dbReference type="InterPro" id="IPR051310">
    <property type="entry name" value="MCP_chemotaxis"/>
</dbReference>
<comment type="subcellular location">
    <subcellularLocation>
        <location evidence="1">Membrane</location>
    </subcellularLocation>
</comment>
<feature type="transmembrane region" description="Helical" evidence="7">
    <location>
        <begin position="193"/>
        <end position="212"/>
    </location>
</feature>
<dbReference type="InterPro" id="IPR004090">
    <property type="entry name" value="Chemotax_Me-accpt_rcpt"/>
</dbReference>
<evidence type="ECO:0000256" key="5">
    <source>
        <dbReference type="SAM" id="Coils"/>
    </source>
</evidence>
<evidence type="ECO:0000256" key="2">
    <source>
        <dbReference type="ARBA" id="ARBA00022500"/>
    </source>
</evidence>
<evidence type="ECO:0000256" key="1">
    <source>
        <dbReference type="ARBA" id="ARBA00004370"/>
    </source>
</evidence>
<protein>
    <submittedName>
        <fullName evidence="10">Methyl-accepting chemotaxis protein</fullName>
    </submittedName>
</protein>
<keyword evidence="7" id="KW-0472">Membrane</keyword>
<evidence type="ECO:0000256" key="6">
    <source>
        <dbReference type="SAM" id="MobiDB-lite"/>
    </source>
</evidence>
<reference evidence="11" key="1">
    <citation type="submission" date="2020-06" db="EMBL/GenBank/DDBJ databases">
        <title>Draft genomic sequecing of Geomonas sp. Red736.</title>
        <authorList>
            <person name="Itoh H."/>
            <person name="Xu Z.X."/>
            <person name="Ushijima N."/>
            <person name="Masuda Y."/>
            <person name="Shiratori Y."/>
            <person name="Senoo K."/>
        </authorList>
    </citation>
    <scope>NUCLEOTIDE SEQUENCE [LARGE SCALE GENOMIC DNA]</scope>
    <source>
        <strain evidence="11">Red736</strain>
    </source>
</reference>
<dbReference type="PANTHER" id="PTHR43531:SF11">
    <property type="entry name" value="METHYL-ACCEPTING CHEMOTAXIS PROTEIN 3"/>
    <property type="match status" value="1"/>
</dbReference>
<dbReference type="Gene3D" id="1.10.287.950">
    <property type="entry name" value="Methyl-accepting chemotaxis protein"/>
    <property type="match status" value="1"/>
</dbReference>
<feature type="compositionally biased region" description="Low complexity" evidence="6">
    <location>
        <begin position="279"/>
        <end position="309"/>
    </location>
</feature>
<evidence type="ECO:0000313" key="10">
    <source>
        <dbReference type="EMBL" id="GFO65397.1"/>
    </source>
</evidence>
<evidence type="ECO:0000259" key="9">
    <source>
        <dbReference type="PROSITE" id="PS50885"/>
    </source>
</evidence>
<dbReference type="PRINTS" id="PR00260">
    <property type="entry name" value="CHEMTRNSDUCR"/>
</dbReference>